<keyword evidence="1" id="KW-0812">Transmembrane</keyword>
<dbReference type="Proteomes" id="UP000054537">
    <property type="component" value="Unassembled WGS sequence"/>
</dbReference>
<dbReference type="EMBL" id="JRTT01000133">
    <property type="protein sequence ID" value="KHD73195.1"/>
    <property type="molecule type" value="Genomic_DNA"/>
</dbReference>
<dbReference type="OrthoDB" id="5174760at2"/>
<accession>A0A0A6UAX8</accession>
<keyword evidence="3" id="KW-1185">Reference proteome</keyword>
<dbReference type="RefSeq" id="WP_043532680.1">
    <property type="nucleotide sequence ID" value="NZ_BAABKU010000011.1"/>
</dbReference>
<dbReference type="STRING" id="1869.MB27_36870"/>
<reference evidence="2 3" key="1">
    <citation type="submission" date="2014-10" db="EMBL/GenBank/DDBJ databases">
        <title>Draft genome sequence of Actinoplanes utahensis NRRL 12052.</title>
        <authorList>
            <person name="Velasco-Bucheli B."/>
            <person name="del Cerro C."/>
            <person name="Hormigo D."/>
            <person name="Garcia J.L."/>
            <person name="Acebal C."/>
            <person name="Arroyo M."/>
            <person name="de la Mata I."/>
        </authorList>
    </citation>
    <scope>NUCLEOTIDE SEQUENCE [LARGE SCALE GENOMIC DNA]</scope>
    <source>
        <strain evidence="2 3">NRRL 12052</strain>
    </source>
</reference>
<proteinExistence type="predicted"/>
<feature type="transmembrane region" description="Helical" evidence="1">
    <location>
        <begin position="142"/>
        <end position="159"/>
    </location>
</feature>
<evidence type="ECO:0000313" key="3">
    <source>
        <dbReference type="Proteomes" id="UP000054537"/>
    </source>
</evidence>
<protein>
    <submittedName>
        <fullName evidence="2">Uncharacterized protein</fullName>
    </submittedName>
</protein>
<evidence type="ECO:0000256" key="1">
    <source>
        <dbReference type="SAM" id="Phobius"/>
    </source>
</evidence>
<keyword evidence="1" id="KW-1133">Transmembrane helix</keyword>
<evidence type="ECO:0000313" key="2">
    <source>
        <dbReference type="EMBL" id="KHD73195.1"/>
    </source>
</evidence>
<name>A0A0A6UAX8_ACTUT</name>
<gene>
    <name evidence="2" type="ORF">MB27_36870</name>
</gene>
<sequence length="346" mass="36804">MLPWPDGAPAPDLPAGSAGIAVRVRTGQGDQPRWPKIYAVGVDDRPMWHGLGRMVVLTGPGEHLVEIRDRFGVASMRRVRVADGQMARLEFWTPATLGSAEGVLAPEPVRHRIGAGPSNPVVFGFMAAGLIAMVFAGRAAPFVLAALAVPVLGYLVWARSKRRADDRYRVAASTEAAEAGRDDAPGWFLGDGSPPDGLAGDHGVLVVTGALRRTLTINGHGVLDPTGEAGAWVPWPELTVAGTPRPFSWRTWCYRLPAGEHELVVTARPPRTSVTVPEIDAEPFVRTVTITAGAVTRVDLLVTATVATRALTPAEVRRQAYLEALGGDTPDGFTEPARFTARITAA</sequence>
<comment type="caution">
    <text evidence="2">The sequence shown here is derived from an EMBL/GenBank/DDBJ whole genome shotgun (WGS) entry which is preliminary data.</text>
</comment>
<keyword evidence="1" id="KW-0472">Membrane</keyword>
<dbReference type="AlphaFoldDB" id="A0A0A6UAX8"/>
<organism evidence="2 3">
    <name type="scientific">Actinoplanes utahensis</name>
    <dbReference type="NCBI Taxonomy" id="1869"/>
    <lineage>
        <taxon>Bacteria</taxon>
        <taxon>Bacillati</taxon>
        <taxon>Actinomycetota</taxon>
        <taxon>Actinomycetes</taxon>
        <taxon>Micromonosporales</taxon>
        <taxon>Micromonosporaceae</taxon>
        <taxon>Actinoplanes</taxon>
    </lineage>
</organism>